<organism evidence="2 3">
    <name type="scientific">Microbacterium capsulatum</name>
    <dbReference type="NCBI Taxonomy" id="3041921"/>
    <lineage>
        <taxon>Bacteria</taxon>
        <taxon>Bacillati</taxon>
        <taxon>Actinomycetota</taxon>
        <taxon>Actinomycetes</taxon>
        <taxon>Micrococcales</taxon>
        <taxon>Microbacteriaceae</taxon>
        <taxon>Microbacterium</taxon>
    </lineage>
</organism>
<dbReference type="RefSeq" id="WP_308490216.1">
    <property type="nucleotide sequence ID" value="NZ_JAVFCB010000009.1"/>
</dbReference>
<dbReference type="InterPro" id="IPR036689">
    <property type="entry name" value="ESAT-6-like_sf"/>
</dbReference>
<feature type="compositionally biased region" description="Gly residues" evidence="1">
    <location>
        <begin position="356"/>
        <end position="374"/>
    </location>
</feature>
<feature type="compositionally biased region" description="Gly residues" evidence="1">
    <location>
        <begin position="274"/>
        <end position="289"/>
    </location>
</feature>
<evidence type="ECO:0000256" key="1">
    <source>
        <dbReference type="SAM" id="MobiDB-lite"/>
    </source>
</evidence>
<reference evidence="2 3" key="1">
    <citation type="submission" date="2023-08" db="EMBL/GenBank/DDBJ databases">
        <title>Microbacterium sp. nov., isolated from a waste landfill.</title>
        <authorList>
            <person name="Wen W."/>
        </authorList>
    </citation>
    <scope>NUCLEOTIDE SEQUENCE [LARGE SCALE GENOMIC DNA]</scope>
    <source>
        <strain evidence="2 3">ASV81</strain>
    </source>
</reference>
<protein>
    <recommendedName>
        <fullName evidence="4">PPE family domain-containing protein</fullName>
    </recommendedName>
</protein>
<evidence type="ECO:0000313" key="3">
    <source>
        <dbReference type="Proteomes" id="UP001230289"/>
    </source>
</evidence>
<sequence>MTEGYVCYAKAEDELNAIRRIDDWHITNAAALLSALHSLDGALQALVDSKSSWQGAAGDAARTRVAQMRSDFASIAGHVDTIVKAIDSANSARRNVLNGTELPSAQVDPFWANAVKTASVIVHPVLGELAADTALSVISNFLGDQREADARKAVDAVRTAMVEPTQQIAAARQQMAYESPTILGGSGSGGPDGTGVSGSGGPGGYPGAPGYPGYPGGSGGVGSHRAPIWTEAPLVPGYPGHPGDPGYPGGGHPGGGYPGGRVTVDDPNLRGHVPGSGGDGGSAGSGHGHGGGLLPGGLGGGALGGGAAAALAFAARGKLTGVGGAGASLSGVQPGGLLGSGGAGGSGVVTTPGQAGATGMGSRGGMVGGQGQGGSEEEKRRRASAGPTAPHLEDDEAPIPMSQSARAGSRDERA</sequence>
<comment type="caution">
    <text evidence="2">The sequence shown here is derived from an EMBL/GenBank/DDBJ whole genome shotgun (WGS) entry which is preliminary data.</text>
</comment>
<evidence type="ECO:0000313" key="2">
    <source>
        <dbReference type="EMBL" id="MDQ4215262.1"/>
    </source>
</evidence>
<gene>
    <name evidence="2" type="ORF">RBR11_15195</name>
</gene>
<feature type="region of interest" description="Disordered" evidence="1">
    <location>
        <begin position="343"/>
        <end position="414"/>
    </location>
</feature>
<name>A0ABU0XJH3_9MICO</name>
<proteinExistence type="predicted"/>
<dbReference type="Proteomes" id="UP001230289">
    <property type="component" value="Unassembled WGS sequence"/>
</dbReference>
<dbReference type="Gene3D" id="1.10.287.1060">
    <property type="entry name" value="ESAT-6-like"/>
    <property type="match status" value="1"/>
</dbReference>
<accession>A0ABU0XJH3</accession>
<dbReference type="EMBL" id="JAVFCB010000009">
    <property type="protein sequence ID" value="MDQ4215262.1"/>
    <property type="molecule type" value="Genomic_DNA"/>
</dbReference>
<evidence type="ECO:0008006" key="4">
    <source>
        <dbReference type="Google" id="ProtNLM"/>
    </source>
</evidence>
<dbReference type="SUPFAM" id="SSF140453">
    <property type="entry name" value="EsxAB dimer-like"/>
    <property type="match status" value="1"/>
</dbReference>
<keyword evidence="3" id="KW-1185">Reference proteome</keyword>
<feature type="compositionally biased region" description="Gly residues" evidence="1">
    <location>
        <begin position="184"/>
        <end position="207"/>
    </location>
</feature>
<feature type="region of interest" description="Disordered" evidence="1">
    <location>
        <begin position="240"/>
        <end position="289"/>
    </location>
</feature>
<feature type="compositionally biased region" description="Gly residues" evidence="1">
    <location>
        <begin position="246"/>
        <end position="259"/>
    </location>
</feature>
<feature type="region of interest" description="Disordered" evidence="1">
    <location>
        <begin position="183"/>
        <end position="211"/>
    </location>
</feature>